<gene>
    <name evidence="8" type="ORF">JJB09_21175</name>
</gene>
<name>A0A936YPW3_9HYPH</name>
<dbReference type="InterPro" id="IPR036188">
    <property type="entry name" value="FAD/NAD-bd_sf"/>
</dbReference>
<dbReference type="GO" id="GO:0050660">
    <property type="term" value="F:flavin adenine dinucleotide binding"/>
    <property type="evidence" value="ECO:0007669"/>
    <property type="project" value="InterPro"/>
</dbReference>
<keyword evidence="9" id="KW-1185">Reference proteome</keyword>
<dbReference type="Pfam" id="PF00743">
    <property type="entry name" value="FMO-like"/>
    <property type="match status" value="1"/>
</dbReference>
<reference evidence="8" key="1">
    <citation type="submission" date="2021-01" db="EMBL/GenBank/DDBJ databases">
        <title>Rhizobium sp. strain KVB221 16S ribosomal RNA gene Genome sequencing and assembly.</title>
        <authorList>
            <person name="Kang M."/>
        </authorList>
    </citation>
    <scope>NUCLEOTIDE SEQUENCE</scope>
    <source>
        <strain evidence="8">KVB221</strain>
    </source>
</reference>
<protein>
    <recommendedName>
        <fullName evidence="7">Trimethylamine monooxygenase</fullName>
        <ecNumber evidence="6">1.14.13.148</ecNumber>
    </recommendedName>
</protein>
<accession>A0A936YPW3</accession>
<organism evidence="8 9">
    <name type="scientific">Rhizobium setariae</name>
    <dbReference type="NCBI Taxonomy" id="2801340"/>
    <lineage>
        <taxon>Bacteria</taxon>
        <taxon>Pseudomonadati</taxon>
        <taxon>Pseudomonadota</taxon>
        <taxon>Alphaproteobacteria</taxon>
        <taxon>Hyphomicrobiales</taxon>
        <taxon>Rhizobiaceae</taxon>
        <taxon>Rhizobium/Agrobacterium group</taxon>
        <taxon>Rhizobium</taxon>
    </lineage>
</organism>
<evidence type="ECO:0000313" key="9">
    <source>
        <dbReference type="Proteomes" id="UP000633219"/>
    </source>
</evidence>
<dbReference type="GO" id="GO:0050661">
    <property type="term" value="F:NADP binding"/>
    <property type="evidence" value="ECO:0007669"/>
    <property type="project" value="InterPro"/>
</dbReference>
<dbReference type="Proteomes" id="UP000633219">
    <property type="component" value="Unassembled WGS sequence"/>
</dbReference>
<dbReference type="InterPro" id="IPR000960">
    <property type="entry name" value="Flavin_mOase"/>
</dbReference>
<dbReference type="EC" id="1.14.13.148" evidence="6"/>
<proteinExistence type="inferred from homology"/>
<dbReference type="PANTHER" id="PTHR23023">
    <property type="entry name" value="DIMETHYLANILINE MONOOXYGENASE"/>
    <property type="match status" value="1"/>
</dbReference>
<evidence type="ECO:0000256" key="6">
    <source>
        <dbReference type="ARBA" id="ARBA00034528"/>
    </source>
</evidence>
<keyword evidence="3" id="KW-0274">FAD</keyword>
<dbReference type="Gene3D" id="3.50.50.60">
    <property type="entry name" value="FAD/NAD(P)-binding domain"/>
    <property type="match status" value="1"/>
</dbReference>
<keyword evidence="5" id="KW-0560">Oxidoreductase</keyword>
<evidence type="ECO:0000256" key="7">
    <source>
        <dbReference type="ARBA" id="ARBA00035159"/>
    </source>
</evidence>
<dbReference type="PRINTS" id="PR00370">
    <property type="entry name" value="FMOXYGENASE"/>
</dbReference>
<dbReference type="AlphaFoldDB" id="A0A936YPW3"/>
<evidence type="ECO:0000256" key="1">
    <source>
        <dbReference type="ARBA" id="ARBA00009183"/>
    </source>
</evidence>
<dbReference type="RefSeq" id="WP_201663082.1">
    <property type="nucleotide sequence ID" value="NZ_JAEQNC010000014.1"/>
</dbReference>
<evidence type="ECO:0000256" key="5">
    <source>
        <dbReference type="ARBA" id="ARBA00023002"/>
    </source>
</evidence>
<keyword evidence="4" id="KW-0521">NADP</keyword>
<dbReference type="SUPFAM" id="SSF51905">
    <property type="entry name" value="FAD/NAD(P)-binding domain"/>
    <property type="match status" value="2"/>
</dbReference>
<dbReference type="EMBL" id="JAEQNC010000014">
    <property type="protein sequence ID" value="MBL0374530.1"/>
    <property type="molecule type" value="Genomic_DNA"/>
</dbReference>
<evidence type="ECO:0000256" key="3">
    <source>
        <dbReference type="ARBA" id="ARBA00022827"/>
    </source>
</evidence>
<dbReference type="InterPro" id="IPR020946">
    <property type="entry name" value="Flavin_mOase-like"/>
</dbReference>
<comment type="caution">
    <text evidence="8">The sequence shown here is derived from an EMBL/GenBank/DDBJ whole genome shotgun (WGS) entry which is preliminary data.</text>
</comment>
<sequence>MQSIIPHIMPASAVAVIGAGPSGLAAARWLAQHGFEPVVFEASGRVGGQWNTGAEHSATWPGMRTNTSRVMTVFSDLDYPEGTATYPRHDQVQAYLEAYAEKFGLARCIRFNSAVELLDRAPGHGWLVRSRQNGLEKAEIFVHVVVATGRFVETSMPEIPGLESFVGSLGICHTKDYRGATVYRGKSVLMAGCSISALEIASDIAFGGAAGVLASYRKQRYVLPKLIAGVPTEHVMFTRAAAMAARMLPPDILAAGMRDKVVSVSGSPAQFGAFEPDANIFAAGITQSQHFLPAVAEGRIGVKPWIERIDGRTVHFADGSRAAPDGIVFGTGYKLSLPWLAPEIGRLLAIDGGHIDLHEHTFHPDLPGLAFLGLYDAVGPTFPVLELQARWVAYALSGIRSMPSREAMQQGIEQARAGRGGPTGIPMNMLAMLFAGNAGVEPRLGNWRQIERALLAGPLSPASFRLDGPDAVADAAERVKAAARAFGCITSEDYTSEEGLMRAIVLPNMQAA</sequence>
<keyword evidence="2" id="KW-0285">Flavoprotein</keyword>
<evidence type="ECO:0000256" key="2">
    <source>
        <dbReference type="ARBA" id="ARBA00022630"/>
    </source>
</evidence>
<evidence type="ECO:0000256" key="4">
    <source>
        <dbReference type="ARBA" id="ARBA00022857"/>
    </source>
</evidence>
<dbReference type="GO" id="GO:0004499">
    <property type="term" value="F:N,N-dimethylaniline monooxygenase activity"/>
    <property type="evidence" value="ECO:0007669"/>
    <property type="project" value="InterPro"/>
</dbReference>
<evidence type="ECO:0000313" key="8">
    <source>
        <dbReference type="EMBL" id="MBL0374530.1"/>
    </source>
</evidence>
<dbReference type="GO" id="GO:0034899">
    <property type="term" value="F:trimethylamine monooxygenase activity"/>
    <property type="evidence" value="ECO:0007669"/>
    <property type="project" value="UniProtKB-EC"/>
</dbReference>
<comment type="similarity">
    <text evidence="1">Belongs to the FMO family.</text>
</comment>
<dbReference type="InterPro" id="IPR050346">
    <property type="entry name" value="FMO-like"/>
</dbReference>